<protein>
    <submittedName>
        <fullName evidence="2">Uncharacterized protein</fullName>
    </submittedName>
</protein>
<sequence>MYSKLHEHRIGPRIIDFIFRPRLPIKTGNLVTEKSEVGGVRCLVAVVELEGEESGATGLPVVVIAVVKIEEDEDESVYAFVSTLNLQRYKDCKCIMEMKEFLLSKCQEKEIKENLKSYFGEKAADVGLLI</sequence>
<dbReference type="PANTHER" id="PTHR13261">
    <property type="entry name" value="BRCA2 AND CDKN1A INTERACTING PROTEIN"/>
    <property type="match status" value="1"/>
</dbReference>
<dbReference type="AlphaFoldDB" id="A0AA35Z6A8"/>
<name>A0AA35Z6A8_LACSI</name>
<evidence type="ECO:0000313" key="2">
    <source>
        <dbReference type="EMBL" id="CAI9286459.1"/>
    </source>
</evidence>
<keyword evidence="3" id="KW-1185">Reference proteome</keyword>
<dbReference type="Proteomes" id="UP001177003">
    <property type="component" value="Chromosome 5"/>
</dbReference>
<reference evidence="2" key="1">
    <citation type="submission" date="2023-04" db="EMBL/GenBank/DDBJ databases">
        <authorList>
            <person name="Vijverberg K."/>
            <person name="Xiong W."/>
            <person name="Schranz E."/>
        </authorList>
    </citation>
    <scope>NUCLEOTIDE SEQUENCE</scope>
</reference>
<dbReference type="GO" id="GO:0005634">
    <property type="term" value="C:nucleus"/>
    <property type="evidence" value="ECO:0007669"/>
    <property type="project" value="TreeGrafter"/>
</dbReference>
<dbReference type="InterPro" id="IPR025602">
    <property type="entry name" value="BCP1_family"/>
</dbReference>
<organism evidence="2 3">
    <name type="scientific">Lactuca saligna</name>
    <name type="common">Willowleaf lettuce</name>
    <dbReference type="NCBI Taxonomy" id="75948"/>
    <lineage>
        <taxon>Eukaryota</taxon>
        <taxon>Viridiplantae</taxon>
        <taxon>Streptophyta</taxon>
        <taxon>Embryophyta</taxon>
        <taxon>Tracheophyta</taxon>
        <taxon>Spermatophyta</taxon>
        <taxon>Magnoliopsida</taxon>
        <taxon>eudicotyledons</taxon>
        <taxon>Gunneridae</taxon>
        <taxon>Pentapetalae</taxon>
        <taxon>asterids</taxon>
        <taxon>campanulids</taxon>
        <taxon>Asterales</taxon>
        <taxon>Asteraceae</taxon>
        <taxon>Cichorioideae</taxon>
        <taxon>Cichorieae</taxon>
        <taxon>Lactucinae</taxon>
        <taxon>Lactuca</taxon>
    </lineage>
</organism>
<dbReference type="EMBL" id="OX465081">
    <property type="protein sequence ID" value="CAI9286459.1"/>
    <property type="molecule type" value="Genomic_DNA"/>
</dbReference>
<gene>
    <name evidence="2" type="ORF">LSALG_LOCUS25876</name>
</gene>
<comment type="similarity">
    <text evidence="1">Belongs to the BCP1 family.</text>
</comment>
<dbReference type="PANTHER" id="PTHR13261:SF0">
    <property type="entry name" value="BRCA2 AND CDKN1A-INTERACTING PROTEIN"/>
    <property type="match status" value="1"/>
</dbReference>
<dbReference type="Pfam" id="PF13862">
    <property type="entry name" value="BCCIP"/>
    <property type="match status" value="1"/>
</dbReference>
<evidence type="ECO:0000256" key="1">
    <source>
        <dbReference type="ARBA" id="ARBA00006781"/>
    </source>
</evidence>
<evidence type="ECO:0000313" key="3">
    <source>
        <dbReference type="Proteomes" id="UP001177003"/>
    </source>
</evidence>
<accession>A0AA35Z6A8</accession>
<proteinExistence type="inferred from homology"/>